<dbReference type="PANTHER" id="PTHR18937">
    <property type="entry name" value="STRUCTURAL MAINTENANCE OF CHROMOSOMES SMC FAMILY MEMBER"/>
    <property type="match status" value="1"/>
</dbReference>
<gene>
    <name evidence="2" type="ORF">FNAPI_9697</name>
</gene>
<dbReference type="AlphaFoldDB" id="A0A8H5ITZ0"/>
<evidence type="ECO:0000313" key="2">
    <source>
        <dbReference type="EMBL" id="KAF5543375.1"/>
    </source>
</evidence>
<dbReference type="Proteomes" id="UP000574317">
    <property type="component" value="Unassembled WGS sequence"/>
</dbReference>
<dbReference type="Gene3D" id="1.10.287.1490">
    <property type="match status" value="1"/>
</dbReference>
<organism evidence="2 3">
    <name type="scientific">Fusarium napiforme</name>
    <dbReference type="NCBI Taxonomy" id="42672"/>
    <lineage>
        <taxon>Eukaryota</taxon>
        <taxon>Fungi</taxon>
        <taxon>Dikarya</taxon>
        <taxon>Ascomycota</taxon>
        <taxon>Pezizomycotina</taxon>
        <taxon>Sordariomycetes</taxon>
        <taxon>Hypocreomycetidae</taxon>
        <taxon>Hypocreales</taxon>
        <taxon>Nectriaceae</taxon>
        <taxon>Fusarium</taxon>
        <taxon>Fusarium fujikuroi species complex</taxon>
    </lineage>
</organism>
<keyword evidence="1" id="KW-0175">Coiled coil</keyword>
<accession>A0A8H5ITZ0</accession>
<feature type="coiled-coil region" evidence="1">
    <location>
        <begin position="477"/>
        <end position="602"/>
    </location>
</feature>
<sequence length="718" mass="80423">MEAQQGKSPMLDFAHLDRLLNQLPSPSFAAFLRHQFVDGCRVVEQGQEAVATLRGELEGMKNDLQCQLDQVVEKERALTEEQAKLQDFAVNVLPSQMKDLTGEIDKISSKVISSSNDVLGKLGAASETSDQFEDKVSDFCRELSDTTTSIDNRASEISDSVGEINDEIANGLVPSLLSIVEIMTANKKLTAALPTQEYMTSELDKVANMRQQATEFKEAVERLVGVNEDLRNDAVVLEAEAAVRIRAAESSRDSALSKLADEKARVVRRDSRIMHLEEDLEESQESAQQAGVYRQELSKVKAELEQSGTSSEELKATVAELRRQLAHEMEQNGKCSERLSEVQERLEQRDSMCHELQEARSNLQHELSELRSKEALDLRKKFEDHLTSVNISLERQVSDQRSHDQSVRNLTDSWNNERRALTGQISAKDSTIELQSGYIKTLKSQVSALEPLRGQLQEANRNLEEVQWSATQSSSALRSKQDELVECERRAEQFEQSCMTANAEVERLRAQVQEASRNLEEVQRSATQSSSALRSKQDELVECERRVEQFEQSCITANAEVERLRGEASAVKGRADNATRLVADLEQKLDAVNTELTILKDHQCVVIPDNVTGDLAKTYLRLAEEFRDIPTHPEVIGELDKGEIAAELAILVDGWNAKENLAAFVCEQSPDWHCIRQVLFGAPQSPVTEGVCHYHDNKCLLARVVVSESPMIQFFKAL</sequence>
<dbReference type="SUPFAM" id="SSF57997">
    <property type="entry name" value="Tropomyosin"/>
    <property type="match status" value="1"/>
</dbReference>
<evidence type="ECO:0000256" key="1">
    <source>
        <dbReference type="SAM" id="Coils"/>
    </source>
</evidence>
<name>A0A8H5ITZ0_9HYPO</name>
<protein>
    <submittedName>
        <fullName evidence="2">Uncharacterized protein</fullName>
    </submittedName>
</protein>
<comment type="caution">
    <text evidence="2">The sequence shown here is derived from an EMBL/GenBank/DDBJ whole genome shotgun (WGS) entry which is preliminary data.</text>
</comment>
<keyword evidence="3" id="KW-1185">Reference proteome</keyword>
<reference evidence="2 3" key="1">
    <citation type="submission" date="2020-05" db="EMBL/GenBank/DDBJ databases">
        <title>Identification and distribution of gene clusters putatively required for synthesis of sphingolipid metabolism inhibitors in phylogenetically diverse species of the filamentous fungus Fusarium.</title>
        <authorList>
            <person name="Kim H.-S."/>
            <person name="Busman M."/>
            <person name="Brown D.W."/>
            <person name="Divon H."/>
            <person name="Uhlig S."/>
            <person name="Proctor R.H."/>
        </authorList>
    </citation>
    <scope>NUCLEOTIDE SEQUENCE [LARGE SCALE GENOMIC DNA]</scope>
    <source>
        <strain evidence="2 3">NRRL 25196</strain>
    </source>
</reference>
<dbReference type="EMBL" id="JAAOAO010000405">
    <property type="protein sequence ID" value="KAF5543375.1"/>
    <property type="molecule type" value="Genomic_DNA"/>
</dbReference>
<evidence type="ECO:0000313" key="3">
    <source>
        <dbReference type="Proteomes" id="UP000574317"/>
    </source>
</evidence>
<feature type="coiled-coil region" evidence="1">
    <location>
        <begin position="304"/>
        <end position="376"/>
    </location>
</feature>
<feature type="coiled-coil region" evidence="1">
    <location>
        <begin position="43"/>
        <end position="81"/>
    </location>
</feature>
<proteinExistence type="predicted"/>